<evidence type="ECO:0000259" key="1">
    <source>
        <dbReference type="Pfam" id="PF13966"/>
    </source>
</evidence>
<dbReference type="Pfam" id="PF13966">
    <property type="entry name" value="zf-RVT"/>
    <property type="match status" value="1"/>
</dbReference>
<evidence type="ECO:0000313" key="2">
    <source>
        <dbReference type="EMBL" id="RVW32474.1"/>
    </source>
</evidence>
<dbReference type="InterPro" id="IPR026960">
    <property type="entry name" value="RVT-Znf"/>
</dbReference>
<dbReference type="Proteomes" id="UP000288805">
    <property type="component" value="Unassembled WGS sequence"/>
</dbReference>
<feature type="domain" description="Reverse transcriptase zinc-binding" evidence="1">
    <location>
        <begin position="49"/>
        <end position="85"/>
    </location>
</feature>
<proteinExistence type="predicted"/>
<comment type="caution">
    <text evidence="2">The sequence shown here is derived from an EMBL/GenBank/DDBJ whole genome shotgun (WGS) entry which is preliminary data.</text>
</comment>
<evidence type="ECO:0000313" key="3">
    <source>
        <dbReference type="Proteomes" id="UP000288805"/>
    </source>
</evidence>
<organism evidence="2 3">
    <name type="scientific">Vitis vinifera</name>
    <name type="common">Grape</name>
    <dbReference type="NCBI Taxonomy" id="29760"/>
    <lineage>
        <taxon>Eukaryota</taxon>
        <taxon>Viridiplantae</taxon>
        <taxon>Streptophyta</taxon>
        <taxon>Embryophyta</taxon>
        <taxon>Tracheophyta</taxon>
        <taxon>Spermatophyta</taxon>
        <taxon>Magnoliopsida</taxon>
        <taxon>eudicotyledons</taxon>
        <taxon>Gunneridae</taxon>
        <taxon>Pentapetalae</taxon>
        <taxon>rosids</taxon>
        <taxon>Vitales</taxon>
        <taxon>Vitaceae</taxon>
        <taxon>Viteae</taxon>
        <taxon>Vitis</taxon>
    </lineage>
</organism>
<reference evidence="2 3" key="1">
    <citation type="journal article" date="2018" name="PLoS Genet.">
        <title>Population sequencing reveals clonal diversity and ancestral inbreeding in the grapevine cultivar Chardonnay.</title>
        <authorList>
            <person name="Roach M.J."/>
            <person name="Johnson D.L."/>
            <person name="Bohlmann J."/>
            <person name="van Vuuren H.J."/>
            <person name="Jones S.J."/>
            <person name="Pretorius I.S."/>
            <person name="Schmidt S.A."/>
            <person name="Borneman A.R."/>
        </authorList>
    </citation>
    <scope>NUCLEOTIDE SEQUENCE [LARGE SCALE GENOMIC DNA]</scope>
    <source>
        <strain evidence="3">cv. Chardonnay</strain>
        <tissue evidence="2">Leaf</tissue>
    </source>
</reference>
<gene>
    <name evidence="2" type="ORF">CK203_081298</name>
</gene>
<dbReference type="EMBL" id="QGNW01001714">
    <property type="protein sequence ID" value="RVW32474.1"/>
    <property type="molecule type" value="Genomic_DNA"/>
</dbReference>
<protein>
    <recommendedName>
        <fullName evidence="1">Reverse transcriptase zinc-binding domain-containing protein</fullName>
    </recommendedName>
</protein>
<sequence length="124" mass="14406">MSMSKNAWVSEVWNPIGDGVGWIPLFARAFNDWEIDLVECRGPFYVPSERMWRARVPPKVAFFAWEASWGKVLTQEQLQRRRFSLANSEDNPSWVEWRVCGKKTQEGLANGAFMYFLVSLEGEK</sequence>
<accession>A0A438DAL3</accession>
<dbReference type="AlphaFoldDB" id="A0A438DAL3"/>
<name>A0A438DAL3_VITVI</name>